<organism evidence="5 6">
    <name type="scientific">Cylicocyclus nassatus</name>
    <name type="common">Nematode worm</name>
    <dbReference type="NCBI Taxonomy" id="53992"/>
    <lineage>
        <taxon>Eukaryota</taxon>
        <taxon>Metazoa</taxon>
        <taxon>Ecdysozoa</taxon>
        <taxon>Nematoda</taxon>
        <taxon>Chromadorea</taxon>
        <taxon>Rhabditida</taxon>
        <taxon>Rhabditina</taxon>
        <taxon>Rhabditomorpha</taxon>
        <taxon>Strongyloidea</taxon>
        <taxon>Strongylidae</taxon>
        <taxon>Cylicocyclus</taxon>
    </lineage>
</organism>
<feature type="region of interest" description="Disordered" evidence="3">
    <location>
        <begin position="166"/>
        <end position="187"/>
    </location>
</feature>
<dbReference type="Pfam" id="PF08585">
    <property type="entry name" value="RMI1_N_C"/>
    <property type="match status" value="1"/>
</dbReference>
<feature type="compositionally biased region" description="Polar residues" evidence="3">
    <location>
        <begin position="324"/>
        <end position="346"/>
    </location>
</feature>
<name>A0AA36GKY5_CYLNA</name>
<protein>
    <recommendedName>
        <fullName evidence="2">RecQ-mediated genome instability protein 1</fullName>
    </recommendedName>
</protein>
<dbReference type="GO" id="GO:0000724">
    <property type="term" value="P:double-strand break repair via homologous recombination"/>
    <property type="evidence" value="ECO:0007669"/>
    <property type="project" value="TreeGrafter"/>
</dbReference>
<reference evidence="5" key="1">
    <citation type="submission" date="2023-07" db="EMBL/GenBank/DDBJ databases">
        <authorList>
            <consortium name="CYATHOMIX"/>
        </authorList>
    </citation>
    <scope>NUCLEOTIDE SEQUENCE</scope>
    <source>
        <strain evidence="5">N/A</strain>
    </source>
</reference>
<gene>
    <name evidence="5" type="ORF">CYNAS_LOCUS5967</name>
</gene>
<dbReference type="PANTHER" id="PTHR14790">
    <property type="entry name" value="RECQ-MEDIATED GENOME INSTABILITY PROTEIN 1 RMI1"/>
    <property type="match status" value="1"/>
</dbReference>
<dbReference type="Gene3D" id="2.40.50.770">
    <property type="entry name" value="RecQ-mediated genome instability protein Rmi1, C-terminal domain"/>
    <property type="match status" value="1"/>
</dbReference>
<evidence type="ECO:0000256" key="2">
    <source>
        <dbReference type="ARBA" id="ARBA00018987"/>
    </source>
</evidence>
<dbReference type="GO" id="GO:0031422">
    <property type="term" value="C:RecQ family helicase-topoisomerase III complex"/>
    <property type="evidence" value="ECO:0007669"/>
    <property type="project" value="TreeGrafter"/>
</dbReference>
<accession>A0AA36GKY5</accession>
<feature type="domain" description="RecQ mediated genome instability protein 1 OB-fold" evidence="4">
    <location>
        <begin position="25"/>
        <end position="137"/>
    </location>
</feature>
<proteinExistence type="inferred from homology"/>
<feature type="compositionally biased region" description="Low complexity" evidence="3">
    <location>
        <begin position="420"/>
        <end position="433"/>
    </location>
</feature>
<evidence type="ECO:0000256" key="3">
    <source>
        <dbReference type="SAM" id="MobiDB-lite"/>
    </source>
</evidence>
<dbReference type="AlphaFoldDB" id="A0AA36GKY5"/>
<evidence type="ECO:0000259" key="4">
    <source>
        <dbReference type="Pfam" id="PF08585"/>
    </source>
</evidence>
<keyword evidence="6" id="KW-1185">Reference proteome</keyword>
<comment type="caution">
    <text evidence="5">The sequence shown here is derived from an EMBL/GenBank/DDBJ whole genome shotgun (WGS) entry which is preliminary data.</text>
</comment>
<dbReference type="InterPro" id="IPR042470">
    <property type="entry name" value="RMI1_N_C_sf"/>
</dbReference>
<sequence>MYFNHSPLDSTARTSKTLDFTPFYLVSVINIARSAYEQYCERSTDVDDLSWFHGEDERNEYAEQLTANFSEKRFLKFKLTDGQNVLHAIQYGEVEFLDEDSLPGLKILLISRVLLRRGILLLNSSNCQVLGGDVERKLSAGISPLVERLGAGNIAKTRYEVTMNPNNAKQEAKAETRKANHSSNKGANLSTISPFLVRLPRPQQASLNNQAEAREARMYIKQEVERTAIVPPLQTIASQNDVKVAVRKDVRSGGNLLASEHSPIQQWKSADFDVPTPVEMNDLPIPLDNTTLIMHNKLHTEKKRECNLPRSLPIAEYFPVSRGGSRNTVKNRAQPSPTQSNLVRNPNDTRADVIDVRDSAVLLRKLASTKDTAPCTWSDHQRSLFSKNKPNPLIQTSSHLNAHVASRASLLLPFENPEKTTPSYKTPPSSTLPRTPQRDSDFGNRNGTQFVIDVHNSIAANDIHPGDYAIGEDSDYISFIEKSFTEEFKQKQRQSAVQLHTITNAPPTAIVPYKRPRRTETLFDVSGGVTWQSRSSDQLKPSAIMDKFINLKVTLLAEVLAKRRFWMLPKIVNVMVSHQDNAAHSHGYL</sequence>
<evidence type="ECO:0000313" key="5">
    <source>
        <dbReference type="EMBL" id="CAJ0593984.1"/>
    </source>
</evidence>
<comment type="similarity">
    <text evidence="1">Belongs to the RMI1 family.</text>
</comment>
<evidence type="ECO:0000256" key="1">
    <source>
        <dbReference type="ARBA" id="ARBA00006395"/>
    </source>
</evidence>
<feature type="region of interest" description="Disordered" evidence="3">
    <location>
        <begin position="323"/>
        <end position="346"/>
    </location>
</feature>
<dbReference type="GO" id="GO:0000712">
    <property type="term" value="P:resolution of meiotic recombination intermediates"/>
    <property type="evidence" value="ECO:0007669"/>
    <property type="project" value="TreeGrafter"/>
</dbReference>
<dbReference type="InterPro" id="IPR013894">
    <property type="entry name" value="RMI1_OB"/>
</dbReference>
<dbReference type="PANTHER" id="PTHR14790:SF15">
    <property type="entry name" value="RECQ-MEDIATED GENOME INSTABILITY PROTEIN 1"/>
    <property type="match status" value="1"/>
</dbReference>
<dbReference type="GO" id="GO:0016604">
    <property type="term" value="C:nuclear body"/>
    <property type="evidence" value="ECO:0007669"/>
    <property type="project" value="TreeGrafter"/>
</dbReference>
<evidence type="ECO:0000313" key="6">
    <source>
        <dbReference type="Proteomes" id="UP001176961"/>
    </source>
</evidence>
<dbReference type="EMBL" id="CATQJL010000112">
    <property type="protein sequence ID" value="CAJ0593984.1"/>
    <property type="molecule type" value="Genomic_DNA"/>
</dbReference>
<dbReference type="Proteomes" id="UP001176961">
    <property type="component" value="Unassembled WGS sequence"/>
</dbReference>
<feature type="region of interest" description="Disordered" evidence="3">
    <location>
        <begin position="413"/>
        <end position="446"/>
    </location>
</feature>